<dbReference type="RefSeq" id="WP_310071335.1">
    <property type="nucleotide sequence ID" value="NZ_JAVDQN010000007.1"/>
</dbReference>
<comment type="caution">
    <text evidence="1">The sequence shown here is derived from an EMBL/GenBank/DDBJ whole genome shotgun (WGS) entry which is preliminary data.</text>
</comment>
<keyword evidence="2" id="KW-1185">Reference proteome</keyword>
<evidence type="ECO:0000313" key="2">
    <source>
        <dbReference type="Proteomes" id="UP001185254"/>
    </source>
</evidence>
<evidence type="ECO:0000313" key="1">
    <source>
        <dbReference type="EMBL" id="MDR6379145.1"/>
    </source>
</evidence>
<name>A0ABU1L7G3_9BURK</name>
<dbReference type="Proteomes" id="UP001185254">
    <property type="component" value="Unassembled WGS sequence"/>
</dbReference>
<accession>A0ABU1L7G3</accession>
<dbReference type="EMBL" id="JAVDQN010000007">
    <property type="protein sequence ID" value="MDR6379145.1"/>
    <property type="molecule type" value="Genomic_DNA"/>
</dbReference>
<organism evidence="1 2">
    <name type="scientific">Paraburkholderia caledonica</name>
    <dbReference type="NCBI Taxonomy" id="134536"/>
    <lineage>
        <taxon>Bacteria</taxon>
        <taxon>Pseudomonadati</taxon>
        <taxon>Pseudomonadota</taxon>
        <taxon>Betaproteobacteria</taxon>
        <taxon>Burkholderiales</taxon>
        <taxon>Burkholderiaceae</taxon>
        <taxon>Paraburkholderia</taxon>
    </lineage>
</organism>
<gene>
    <name evidence="1" type="ORF">J2776_005869</name>
</gene>
<proteinExistence type="predicted"/>
<reference evidence="1 2" key="1">
    <citation type="submission" date="2023-07" db="EMBL/GenBank/DDBJ databases">
        <title>Sorghum-associated microbial communities from plants grown in Nebraska, USA.</title>
        <authorList>
            <person name="Schachtman D."/>
        </authorList>
    </citation>
    <scope>NUCLEOTIDE SEQUENCE [LARGE SCALE GENOMIC DNA]</scope>
    <source>
        <strain evidence="1 2">DS1039</strain>
    </source>
</reference>
<protein>
    <submittedName>
        <fullName evidence="1">Uncharacterized protein</fullName>
    </submittedName>
</protein>
<sequence>MIELNTGGITGSFSRAALLTRLGADEIQVPRNVAYGMSTTYRAALLADLLNETQLPAHSVLKARATDGFPVQLPITL</sequence>